<dbReference type="Proteomes" id="UP001525968">
    <property type="component" value="Unassembled WGS sequence"/>
</dbReference>
<dbReference type="InterPro" id="IPR052383">
    <property type="entry name" value="Anti-sigma-E_RseA-like"/>
</dbReference>
<reference evidence="4 5" key="1">
    <citation type="submission" date="2022-09" db="EMBL/GenBank/DDBJ databases">
        <title>Draft genome of isolate Be4.</title>
        <authorList>
            <person name="Sanchez-Castro I."/>
            <person name="Martinez-Rodriguez P."/>
            <person name="Descostes M."/>
            <person name="Merroun M."/>
        </authorList>
    </citation>
    <scope>NUCLEOTIDE SEQUENCE [LARGE SCALE GENOMIC DNA]</scope>
    <source>
        <strain evidence="4 5">Be4</strain>
    </source>
</reference>
<feature type="region of interest" description="Disordered" evidence="1">
    <location>
        <begin position="72"/>
        <end position="92"/>
    </location>
</feature>
<sequence length="207" mass="21545">MNEDLNQSQREQLSALADGQLAPEDMAQALAFADSGEGRQTWQLYQLVGDVLRSPELAHHARHDVLSGVRAQLAREPRPAPAPLSQVAAAGPTAPDRAANSAVFRWKLVAGLASVVAVAALAWTALPMGGSGVDAGMQLAEGGAPVQSVPATTMVALQGEAGGPVMLRDPRLDELLAAQRQYSSAAALQMPANFLRNANFSAPAPQP</sequence>
<keyword evidence="5" id="KW-1185">Reference proteome</keyword>
<accession>A0ABT2PGA6</accession>
<evidence type="ECO:0000256" key="2">
    <source>
        <dbReference type="SAM" id="Phobius"/>
    </source>
</evidence>
<keyword evidence="2" id="KW-1133">Transmembrane helix</keyword>
<dbReference type="SUPFAM" id="SSF89069">
    <property type="entry name" value="N-terminal, cytoplasmic domain of anti-sigmaE factor RseA"/>
    <property type="match status" value="1"/>
</dbReference>
<dbReference type="CDD" id="cd16328">
    <property type="entry name" value="RseA_N"/>
    <property type="match status" value="1"/>
</dbReference>
<dbReference type="Gene3D" id="1.10.10.880">
    <property type="entry name" value="Anti sigma-E protein RseA, N-terminal domain"/>
    <property type="match status" value="1"/>
</dbReference>
<evidence type="ECO:0000313" key="4">
    <source>
        <dbReference type="EMBL" id="MCT9809424.1"/>
    </source>
</evidence>
<keyword evidence="2" id="KW-0812">Transmembrane</keyword>
<evidence type="ECO:0000256" key="1">
    <source>
        <dbReference type="SAM" id="MobiDB-lite"/>
    </source>
</evidence>
<dbReference type="RefSeq" id="WP_261498338.1">
    <property type="nucleotide sequence ID" value="NZ_JAODYH010000001.1"/>
</dbReference>
<keyword evidence="2" id="KW-0472">Membrane</keyword>
<evidence type="ECO:0000313" key="5">
    <source>
        <dbReference type="Proteomes" id="UP001525968"/>
    </source>
</evidence>
<evidence type="ECO:0000259" key="3">
    <source>
        <dbReference type="Pfam" id="PF03872"/>
    </source>
</evidence>
<proteinExistence type="predicted"/>
<dbReference type="PANTHER" id="PTHR38104">
    <property type="match status" value="1"/>
</dbReference>
<feature type="domain" description="Anti sigma-E protein RseA N-terminal" evidence="3">
    <location>
        <begin position="9"/>
        <end position="83"/>
    </location>
</feature>
<dbReference type="EMBL" id="JAODYH010000001">
    <property type="protein sequence ID" value="MCT9809424.1"/>
    <property type="molecule type" value="Genomic_DNA"/>
</dbReference>
<dbReference type="Pfam" id="PF03872">
    <property type="entry name" value="RseA_N"/>
    <property type="match status" value="1"/>
</dbReference>
<gene>
    <name evidence="4" type="ORF">N0K08_02130</name>
</gene>
<feature type="transmembrane region" description="Helical" evidence="2">
    <location>
        <begin position="106"/>
        <end position="126"/>
    </location>
</feature>
<protein>
    <submittedName>
        <fullName evidence="4">Sigma-E factor negative regulatory protein</fullName>
    </submittedName>
</protein>
<comment type="caution">
    <text evidence="4">The sequence shown here is derived from an EMBL/GenBank/DDBJ whole genome shotgun (WGS) entry which is preliminary data.</text>
</comment>
<dbReference type="InterPro" id="IPR005572">
    <property type="entry name" value="Anti-sigma_E_RseA_N"/>
</dbReference>
<dbReference type="InterPro" id="IPR036147">
    <property type="entry name" value="Anti-sigma_E_RseA_N_sf"/>
</dbReference>
<name>A0ABT2PGA6_9BURK</name>
<dbReference type="PANTHER" id="PTHR38104:SF1">
    <property type="entry name" value="ANTI-SIGMA-E FACTOR RSEA"/>
    <property type="match status" value="1"/>
</dbReference>
<organism evidence="4 5">
    <name type="scientific">Acidovorax bellezanensis</name>
    <dbReference type="NCBI Taxonomy" id="2976702"/>
    <lineage>
        <taxon>Bacteria</taxon>
        <taxon>Pseudomonadati</taxon>
        <taxon>Pseudomonadota</taxon>
        <taxon>Betaproteobacteria</taxon>
        <taxon>Burkholderiales</taxon>
        <taxon>Comamonadaceae</taxon>
        <taxon>Acidovorax</taxon>
    </lineage>
</organism>